<dbReference type="EMBL" id="QXTE01000014">
    <property type="protein sequence ID" value="TFK13762.1"/>
    <property type="molecule type" value="Genomic_DNA"/>
</dbReference>
<name>A0A4D9F2W0_9SAUR</name>
<dbReference type="Proteomes" id="UP000297703">
    <property type="component" value="Unassembled WGS sequence"/>
</dbReference>
<feature type="signal peptide" evidence="1">
    <location>
        <begin position="1"/>
        <end position="17"/>
    </location>
</feature>
<evidence type="ECO:0000313" key="2">
    <source>
        <dbReference type="EMBL" id="TFK13762.1"/>
    </source>
</evidence>
<organism evidence="2 3">
    <name type="scientific">Platysternon megacephalum</name>
    <name type="common">big-headed turtle</name>
    <dbReference type="NCBI Taxonomy" id="55544"/>
    <lineage>
        <taxon>Eukaryota</taxon>
        <taxon>Metazoa</taxon>
        <taxon>Chordata</taxon>
        <taxon>Craniata</taxon>
        <taxon>Vertebrata</taxon>
        <taxon>Euteleostomi</taxon>
        <taxon>Archelosauria</taxon>
        <taxon>Testudinata</taxon>
        <taxon>Testudines</taxon>
        <taxon>Cryptodira</taxon>
        <taxon>Durocryptodira</taxon>
        <taxon>Testudinoidea</taxon>
        <taxon>Platysternidae</taxon>
        <taxon>Platysternon</taxon>
    </lineage>
</organism>
<comment type="caution">
    <text evidence="2">The sequence shown here is derived from an EMBL/GenBank/DDBJ whole genome shotgun (WGS) entry which is preliminary data.</text>
</comment>
<reference evidence="2 3" key="1">
    <citation type="submission" date="2019-04" db="EMBL/GenBank/DDBJ databases">
        <title>Draft genome of the big-headed turtle Platysternon megacephalum.</title>
        <authorList>
            <person name="Gong S."/>
        </authorList>
    </citation>
    <scope>NUCLEOTIDE SEQUENCE [LARGE SCALE GENOMIC DNA]</scope>
    <source>
        <strain evidence="2">DO16091913</strain>
        <tissue evidence="2">Muscle</tissue>
    </source>
</reference>
<feature type="chain" id="PRO_5020028270" evidence="1">
    <location>
        <begin position="18"/>
        <end position="94"/>
    </location>
</feature>
<protein>
    <submittedName>
        <fullName evidence="2">Basic leucine zipper and W2 domain-containing protein 1</fullName>
    </submittedName>
</protein>
<reference evidence="2 3" key="2">
    <citation type="submission" date="2019-04" db="EMBL/GenBank/DDBJ databases">
        <title>The genome sequence of big-headed turtle.</title>
        <authorList>
            <person name="Gong S."/>
        </authorList>
    </citation>
    <scope>NUCLEOTIDE SEQUENCE [LARGE SCALE GENOMIC DNA]</scope>
    <source>
        <strain evidence="2">DO16091913</strain>
        <tissue evidence="2">Muscle</tissue>
    </source>
</reference>
<evidence type="ECO:0000313" key="3">
    <source>
        <dbReference type="Proteomes" id="UP000297703"/>
    </source>
</evidence>
<proteinExistence type="predicted"/>
<keyword evidence="1" id="KW-0732">Signal</keyword>
<keyword evidence="3" id="KW-1185">Reference proteome</keyword>
<accession>A0A4D9F2W0</accession>
<dbReference type="AlphaFoldDB" id="A0A4D9F2W0"/>
<evidence type="ECO:0000256" key="1">
    <source>
        <dbReference type="SAM" id="SignalP"/>
    </source>
</evidence>
<sequence length="94" mass="10296">MAARGLLLLLLLQGTQAAPPQAAVEYWKLYNLIYFLFQSCVATEQVLGKADKASATAVNTSHVTELRPVLSDTVCPGRSMLLLLVGNFLRIFLM</sequence>
<gene>
    <name evidence="2" type="ORF">DR999_PMT02780</name>
</gene>